<gene>
    <name evidence="3" type="ORF">BRLA_c035320</name>
</gene>
<evidence type="ECO:0000256" key="2">
    <source>
        <dbReference type="SAM" id="SignalP"/>
    </source>
</evidence>
<feature type="chain" id="PRO_5001709706" evidence="2">
    <location>
        <begin position="29"/>
        <end position="486"/>
    </location>
</feature>
<dbReference type="AlphaFoldDB" id="A0A075R7K3"/>
<protein>
    <submittedName>
        <fullName evidence="3">Uncharacterized protein</fullName>
    </submittedName>
</protein>
<reference evidence="3 4" key="1">
    <citation type="journal article" date="2011" name="J. Bacteriol.">
        <title>Genome sequence of Brevibacillus laterosporus LMG 15441, a pathogen of invertebrates.</title>
        <authorList>
            <person name="Djukic M."/>
            <person name="Poehlein A."/>
            <person name="Thurmer A."/>
            <person name="Daniel R."/>
        </authorList>
    </citation>
    <scope>NUCLEOTIDE SEQUENCE [LARGE SCALE GENOMIC DNA]</scope>
    <source>
        <strain evidence="3 4">LMG 15441</strain>
    </source>
</reference>
<evidence type="ECO:0000313" key="4">
    <source>
        <dbReference type="Proteomes" id="UP000005850"/>
    </source>
</evidence>
<dbReference type="EMBL" id="CP007806">
    <property type="protein sequence ID" value="AIG27844.1"/>
    <property type="molecule type" value="Genomic_DNA"/>
</dbReference>
<dbReference type="KEGG" id="blr:BRLA_c035320"/>
<accession>A0A075R7K3</accession>
<feature type="signal peptide" evidence="2">
    <location>
        <begin position="1"/>
        <end position="28"/>
    </location>
</feature>
<proteinExistence type="predicted"/>
<feature type="region of interest" description="Disordered" evidence="1">
    <location>
        <begin position="439"/>
        <end position="486"/>
    </location>
</feature>
<dbReference type="RefSeq" id="WP_003336641.1">
    <property type="nucleotide sequence ID" value="NZ_CP007806.1"/>
</dbReference>
<evidence type="ECO:0000256" key="1">
    <source>
        <dbReference type="SAM" id="MobiDB-lite"/>
    </source>
</evidence>
<dbReference type="HOGENOM" id="CLU_561031_0_0_9"/>
<feature type="compositionally biased region" description="Low complexity" evidence="1">
    <location>
        <begin position="37"/>
        <end position="47"/>
    </location>
</feature>
<evidence type="ECO:0000313" key="3">
    <source>
        <dbReference type="EMBL" id="AIG27844.1"/>
    </source>
</evidence>
<sequence length="486" mass="55886">MNKKVMTLSVGVVSAGVLFAVVPMMANADNEMKLSNTATSATKTTASTDKETPLLSSHAKNMTPAGQVRENYLYNIENLEKENKLFLQMLLQDYKDRLYVVVKDPNMNFEKKLKDVIEEYGDEWQSIFKEDFDHIYLSVRALEKGFDSYSEETTNGITTVAGKVESGITRVVITSEKGNKVEVLQFSSKQTFRVSMPQASAGELLTLQAYQQNKLVESAKLRIKEAPVRTENALIYSLAKYNSQKNEISFQGKVKSSADQVKITYNGITKEIPIKQFWSYVGSFSWQLPVTGDTIPSSASVEVFSKGRLIDRQTIQVINIWKGVDGVWDMFKQWQGDAFFDKKDKMLRLKGKWDELREKLEKLPKQALDSMKVVVTFPDGKKHEQKIEAIIEQGNRDEYVLKFPFKGSNHQITAVHVAFYHGDNLLYEQDVEVKNYAKVKSTDTPQYDKEQQKEQKKQEKEQKKKEKEQEKRKGLKEKWESHWRDK</sequence>
<feature type="compositionally biased region" description="Basic and acidic residues" evidence="1">
    <location>
        <begin position="446"/>
        <end position="486"/>
    </location>
</feature>
<dbReference type="Proteomes" id="UP000005850">
    <property type="component" value="Chromosome"/>
</dbReference>
<keyword evidence="4" id="KW-1185">Reference proteome</keyword>
<keyword evidence="2" id="KW-0732">Signal</keyword>
<name>A0A075R7K3_BRELA</name>
<organism evidence="3 4">
    <name type="scientific">Brevibacillus laterosporus LMG 15441</name>
    <dbReference type="NCBI Taxonomy" id="1042163"/>
    <lineage>
        <taxon>Bacteria</taxon>
        <taxon>Bacillati</taxon>
        <taxon>Bacillota</taxon>
        <taxon>Bacilli</taxon>
        <taxon>Bacillales</taxon>
        <taxon>Paenibacillaceae</taxon>
        <taxon>Brevibacillus</taxon>
    </lineage>
</organism>
<feature type="region of interest" description="Disordered" evidence="1">
    <location>
        <begin position="37"/>
        <end position="57"/>
    </location>
</feature>